<name>A0ACB5TK40_CANBO</name>
<gene>
    <name evidence="1" type="ORF">Cboi01_000179800</name>
</gene>
<protein>
    <submittedName>
        <fullName evidence="1">Unnamed protein product</fullName>
    </submittedName>
</protein>
<organism evidence="1 2">
    <name type="scientific">Candida boidinii</name>
    <name type="common">Yeast</name>
    <dbReference type="NCBI Taxonomy" id="5477"/>
    <lineage>
        <taxon>Eukaryota</taxon>
        <taxon>Fungi</taxon>
        <taxon>Dikarya</taxon>
        <taxon>Ascomycota</taxon>
        <taxon>Saccharomycotina</taxon>
        <taxon>Pichiomycetes</taxon>
        <taxon>Pichiales</taxon>
        <taxon>Pichiaceae</taxon>
        <taxon>Ogataea</taxon>
        <taxon>Ogataea/Candida clade</taxon>
    </lineage>
</organism>
<comment type="caution">
    <text evidence="1">The sequence shown here is derived from an EMBL/GenBank/DDBJ whole genome shotgun (WGS) entry which is preliminary data.</text>
</comment>
<reference evidence="1" key="1">
    <citation type="submission" date="2023-04" db="EMBL/GenBank/DDBJ databases">
        <title>Candida boidinii NBRC 1967.</title>
        <authorList>
            <person name="Ichikawa N."/>
            <person name="Sato H."/>
            <person name="Tonouchi N."/>
        </authorList>
    </citation>
    <scope>NUCLEOTIDE SEQUENCE</scope>
    <source>
        <strain evidence="1">NBRC 1967</strain>
    </source>
</reference>
<sequence length="764" mass="88668">MDAYISDQLYTFWELTSDEVTALNEFDPELMKIQGLIYEIFKNFEKIRINLRRLVEHYGVEIKKIFPKIPLEIQVEIKKVFEIVKIYYNYVDKLVRIQLKPAFDFHIFVNETEVLSILKLWLNNLGRIYSKVSNNFIRLANILNHEEIKLWLDKAETTDPFAKNSRGLPWASQLFNLYFLKGYTSLAMPFEDLIKIYQKKDNLEMIKVCLDAYDELVKINSIADYTQSLDIKIKLNGKIYSSDHTWLAMLDIFNKHREYKFDSDIEVYNNIEKVWNLNHIVLFDNYLLILKIKKNESYKLKHDPIPIQYLEWDFKRSNSIQDPSTLIIYNSANSTSFRCRSNIIGPLIELLPKTKLDFYKKKMNNSITLSNYELRLINGATFSTAIPANNFQAFDLGDMDPINKFTNENIPQILCTSGRHVNTEVLCVDYFKSTDSIFFLVGTTSGIFTGNPDNPSSWKCVCSHLKNIRQISVVRNSFIVILNDDRLYSSTVKNVLDQYLKNSSSLSTSMIDKRVQLFKVGLQNVKQTKSSSSSSVSKKSYIECLAYCKDKKILSTVLDSKNNFKINLISMKAQFPVLTFDFVKPSVFVFSNFNENRPIFYTSSFDTMTVTELPNLDTHEQKTTDFKLRIRSQTPIASFMTNSKDKDIILVYSKFFLFVKSDPKTATFTQSRQEIINFGFTCKSATFDADRSTIVLCGESNIEVWHIPYSPQSSSELTLCFTGYKPRLLNSHPGKFIIGLSRIINNKPKELIFQLKLPKPMWKS</sequence>
<dbReference type="EMBL" id="BSXV01000716">
    <property type="protein sequence ID" value="GME90325.1"/>
    <property type="molecule type" value="Genomic_DNA"/>
</dbReference>
<accession>A0ACB5TK40</accession>
<evidence type="ECO:0000313" key="1">
    <source>
        <dbReference type="EMBL" id="GME90325.1"/>
    </source>
</evidence>
<evidence type="ECO:0000313" key="2">
    <source>
        <dbReference type="Proteomes" id="UP001165101"/>
    </source>
</evidence>
<proteinExistence type="predicted"/>
<dbReference type="Proteomes" id="UP001165101">
    <property type="component" value="Unassembled WGS sequence"/>
</dbReference>
<keyword evidence="2" id="KW-1185">Reference proteome</keyword>